<organism evidence="2 3">
    <name type="scientific">Scytalidium lignicola</name>
    <name type="common">Hyphomycete</name>
    <dbReference type="NCBI Taxonomy" id="5539"/>
    <lineage>
        <taxon>Eukaryota</taxon>
        <taxon>Fungi</taxon>
        <taxon>Dikarya</taxon>
        <taxon>Ascomycota</taxon>
        <taxon>Pezizomycotina</taxon>
        <taxon>Leotiomycetes</taxon>
        <taxon>Leotiomycetes incertae sedis</taxon>
        <taxon>Scytalidium</taxon>
    </lineage>
</organism>
<accession>A0A3E2GWT2</accession>
<dbReference type="STRING" id="5539.A0A3E2GWT2"/>
<gene>
    <name evidence="2" type="ORF">B7463_g10772</name>
</gene>
<keyword evidence="1" id="KW-0732">Signal</keyword>
<feature type="non-terminal residue" evidence="2">
    <location>
        <position position="1"/>
    </location>
</feature>
<evidence type="ECO:0000313" key="3">
    <source>
        <dbReference type="Proteomes" id="UP000258309"/>
    </source>
</evidence>
<dbReference type="EMBL" id="NCSJ02000323">
    <property type="protein sequence ID" value="RFU25576.1"/>
    <property type="molecule type" value="Genomic_DNA"/>
</dbReference>
<sequence length="177" mass="18350">MQVIISTFISLLLSSSALVAAVPLSKRDVTTVLADLSQISSDVAAITSIAATYDGDPFQSITLATDVQTLENDITKTTSDTSSSSAFTDDQAQQILSSVTSLAPSITTLLNDLVAKASTFASAGLTSLVHDNLQTLQSETDSLFTATEANVPSDDASSFASLQTTIDDAFTQAIAAF</sequence>
<dbReference type="GO" id="GO:0005576">
    <property type="term" value="C:extracellular region"/>
    <property type="evidence" value="ECO:0007669"/>
    <property type="project" value="TreeGrafter"/>
</dbReference>
<dbReference type="PANTHER" id="PTHR38123">
    <property type="entry name" value="CELL WALL SERINE-THREONINE-RICH GALACTOMANNOPROTEIN MP1 (AFU_ORTHOLOGUE AFUA_4G03240)"/>
    <property type="match status" value="1"/>
</dbReference>
<proteinExistence type="predicted"/>
<reference evidence="2 3" key="1">
    <citation type="submission" date="2018-05" db="EMBL/GenBank/DDBJ databases">
        <title>Draft genome sequence of Scytalidium lignicola DSM 105466, a ubiquitous saprotrophic fungus.</title>
        <authorList>
            <person name="Buettner E."/>
            <person name="Gebauer A.M."/>
            <person name="Hofrichter M."/>
            <person name="Liers C."/>
            <person name="Kellner H."/>
        </authorList>
    </citation>
    <scope>NUCLEOTIDE SEQUENCE [LARGE SCALE GENOMIC DNA]</scope>
    <source>
        <strain evidence="2 3">DSM 105466</strain>
    </source>
</reference>
<dbReference type="OrthoDB" id="3485059at2759"/>
<evidence type="ECO:0000313" key="2">
    <source>
        <dbReference type="EMBL" id="RFU25576.1"/>
    </source>
</evidence>
<dbReference type="InterPro" id="IPR021054">
    <property type="entry name" value="Cell_wall_mannoprotein_1"/>
</dbReference>
<dbReference type="AlphaFoldDB" id="A0A3E2GWT2"/>
<evidence type="ECO:0000256" key="1">
    <source>
        <dbReference type="SAM" id="SignalP"/>
    </source>
</evidence>
<keyword evidence="3" id="KW-1185">Reference proteome</keyword>
<name>A0A3E2GWT2_SCYLI</name>
<feature type="chain" id="PRO_5017633923" evidence="1">
    <location>
        <begin position="22"/>
        <end position="177"/>
    </location>
</feature>
<feature type="non-terminal residue" evidence="2">
    <location>
        <position position="177"/>
    </location>
</feature>
<dbReference type="PANTHER" id="PTHR38123:SF1">
    <property type="entry name" value="HYDROPHOBIC SURFACE BINDING PROTEIN"/>
    <property type="match status" value="1"/>
</dbReference>
<dbReference type="Pfam" id="PF12296">
    <property type="entry name" value="HsbA"/>
    <property type="match status" value="1"/>
</dbReference>
<feature type="signal peptide" evidence="1">
    <location>
        <begin position="1"/>
        <end position="21"/>
    </location>
</feature>
<dbReference type="Proteomes" id="UP000258309">
    <property type="component" value="Unassembled WGS sequence"/>
</dbReference>
<comment type="caution">
    <text evidence="2">The sequence shown here is derived from an EMBL/GenBank/DDBJ whole genome shotgun (WGS) entry which is preliminary data.</text>
</comment>
<dbReference type="OMA" id="MICNSFL"/>
<protein>
    <submittedName>
        <fullName evidence="2">Uncharacterized protein</fullName>
    </submittedName>
</protein>
<dbReference type="Gene3D" id="1.20.1280.140">
    <property type="match status" value="1"/>
</dbReference>